<accession>A0AA88I2Q8</accession>
<protein>
    <recommendedName>
        <fullName evidence="1">Reverse transcriptase domain-containing protein</fullName>
    </recommendedName>
</protein>
<dbReference type="EMBL" id="JAVRJZ010000006">
    <property type="protein sequence ID" value="KAK2721793.1"/>
    <property type="molecule type" value="Genomic_DNA"/>
</dbReference>
<dbReference type="SUPFAM" id="SSF56672">
    <property type="entry name" value="DNA/RNA polymerases"/>
    <property type="match status" value="1"/>
</dbReference>
<dbReference type="InterPro" id="IPR043128">
    <property type="entry name" value="Rev_trsase/Diguanyl_cyclase"/>
</dbReference>
<dbReference type="InterPro" id="IPR000477">
    <property type="entry name" value="RT_dom"/>
</dbReference>
<evidence type="ECO:0000313" key="3">
    <source>
        <dbReference type="Proteomes" id="UP001187531"/>
    </source>
</evidence>
<organism evidence="2 3">
    <name type="scientific">Artemia franciscana</name>
    <name type="common">Brine shrimp</name>
    <name type="synonym">Artemia sanfranciscana</name>
    <dbReference type="NCBI Taxonomy" id="6661"/>
    <lineage>
        <taxon>Eukaryota</taxon>
        <taxon>Metazoa</taxon>
        <taxon>Ecdysozoa</taxon>
        <taxon>Arthropoda</taxon>
        <taxon>Crustacea</taxon>
        <taxon>Branchiopoda</taxon>
        <taxon>Anostraca</taxon>
        <taxon>Artemiidae</taxon>
        <taxon>Artemia</taxon>
    </lineage>
</organism>
<dbReference type="PANTHER" id="PTHR37984:SF7">
    <property type="entry name" value="INTEGRASE CATALYTIC DOMAIN-CONTAINING PROTEIN"/>
    <property type="match status" value="1"/>
</dbReference>
<keyword evidence="3" id="KW-1185">Reference proteome</keyword>
<dbReference type="AlphaFoldDB" id="A0AA88I2Q8"/>
<gene>
    <name evidence="2" type="ORF">QYM36_003938</name>
</gene>
<dbReference type="PANTHER" id="PTHR37984">
    <property type="entry name" value="PROTEIN CBG26694"/>
    <property type="match status" value="1"/>
</dbReference>
<dbReference type="Proteomes" id="UP001187531">
    <property type="component" value="Unassembled WGS sequence"/>
</dbReference>
<dbReference type="FunFam" id="3.30.70.270:FF:000003">
    <property type="entry name" value="Transposon Ty3-G Gag-Pol polyprotein"/>
    <property type="match status" value="1"/>
</dbReference>
<comment type="caution">
    <text evidence="2">The sequence shown here is derived from an EMBL/GenBank/DDBJ whole genome shotgun (WGS) entry which is preliminary data.</text>
</comment>
<dbReference type="GO" id="GO:0071897">
    <property type="term" value="P:DNA biosynthetic process"/>
    <property type="evidence" value="ECO:0007669"/>
    <property type="project" value="UniProtKB-ARBA"/>
</dbReference>
<dbReference type="CDD" id="cd01647">
    <property type="entry name" value="RT_LTR"/>
    <property type="match status" value="1"/>
</dbReference>
<dbReference type="InterPro" id="IPR043502">
    <property type="entry name" value="DNA/RNA_pol_sf"/>
</dbReference>
<evidence type="ECO:0000259" key="1">
    <source>
        <dbReference type="Pfam" id="PF00078"/>
    </source>
</evidence>
<evidence type="ECO:0000313" key="2">
    <source>
        <dbReference type="EMBL" id="KAK2721793.1"/>
    </source>
</evidence>
<dbReference type="Pfam" id="PF00078">
    <property type="entry name" value="RVT_1"/>
    <property type="match status" value="1"/>
</dbReference>
<dbReference type="InterPro" id="IPR050951">
    <property type="entry name" value="Retrovirus_Pol_polyprotein"/>
</dbReference>
<reference evidence="2" key="1">
    <citation type="submission" date="2023-07" db="EMBL/GenBank/DDBJ databases">
        <title>Chromosome-level genome assembly of Artemia franciscana.</title>
        <authorList>
            <person name="Jo E."/>
        </authorList>
    </citation>
    <scope>NUCLEOTIDE SEQUENCE</scope>
    <source>
        <tissue evidence="2">Whole body</tissue>
    </source>
</reference>
<name>A0AA88I2Q8_ARTSF</name>
<feature type="domain" description="Reverse transcriptase" evidence="1">
    <location>
        <begin position="6"/>
        <end position="93"/>
    </location>
</feature>
<sequence>MFNIPYGQYKFKRMPFGLISAQDEFQRCMEETFEGIKGFSIIVDDIILSGKTIEEHDANVRSALIQVREKAVKFNPEKCVFGRKSIPYFGHIISENGIHLDP</sequence>
<proteinExistence type="predicted"/>
<dbReference type="Gene3D" id="3.10.10.10">
    <property type="entry name" value="HIV Type 1 Reverse Transcriptase, subunit A, domain 1"/>
    <property type="match status" value="1"/>
</dbReference>
<dbReference type="Gene3D" id="3.30.70.270">
    <property type="match status" value="1"/>
</dbReference>